<dbReference type="InterPro" id="IPR018574">
    <property type="entry name" value="Structure-sp_endonuc_su_Slx4"/>
</dbReference>
<accession>A0A6J1MWS1</accession>
<proteinExistence type="inferred from homology"/>
<gene>
    <name evidence="10 11" type="primary">LOC112045384</name>
</gene>
<keyword evidence="10 11" id="KW-0378">Hydrolase</keyword>
<sequence>MPNKVVSKYFATDPVMDDSLSDFQEKKKYNIGPKNVKKTRGIKKSKHIRGQRDIRKLIKKQENEVLTYSEDFDKVCKQIGVDVDSEELQLAVALSKSLHEVNNEIGPETEIKTTESSSSQQRLQSIKTTLQEYGFKLEGKITTLKSCSKKLKKQKRRSLYKLLQTTDNERQQIISDKYSEILARNIFKSPVKVVENEFEFNDRELYYKTTNIVYERIKNDDVYYLNDLFEKPPNRTCCLRDWSEIPGRPLSPTIQTNNINFDDLMFDQHDLDCILSGSIHTAQHIVSNKKTNISYNTNSMDKNILLCFDKPQSLGNEAGLVDKKASGGKLVGESDCSTKLDTMSDLQLRCVSPDLFDDEVSTVLECMDNDVQVSGQIVSMTDNINTYSMDLTECVNIDYDETKSLGKIKPYTNDIDITNRRSNDFMEITNCLSNTLKQSNMEKIDLTQTTNDLIKQTDNDDRVFSQNKNIEFMDLTQVPDYKTPSEKMCNKEEDNLHEDTIILVNEEFDLKCHQPNENLTVKQGKPICTDTRTKGKSDQYNCYSYRTKAENCCSRPCKSDGTVNLVHELNFKETSTSNKSGVISITEKSKECTFSNRLRDQAYDSLSENYCEYEDVSDKVIIDKSSEYKNKPDNFQLEEIDLTQSSNSFEGDEINNQPISRYSLTLGKRDNVSIDYDDIIKENYSNTTLSECRQHQNHSEENDPNMDNNILSNCVKSSKVFEFSNKHNYSLDQSKHDNSDLKIVTALNDENGCIENEANISNNDIASNPSNSSEVFEISDKELNYSLHQSKHDNFDFRDVTVMNDFLNGQNNTICKGAVQTHMKNTTLNESNLVTQNRSRTFGKVTQPHSSSDTSTPIKSLNENLKNVLQTPKNSDYIIKTTEVTPMLDYASMTSPERHKELEKYGLKPFKRKRAIQLLTYLYNQTHPIVESNTGDCPSPSKRLKMDDKYQQNNINTFPSPSKRLEKDDKYKQNSTAKLLSPSKILKKDDKYKQNSTAKLLSPSKILKKDDKYQQNSTAKLLSPSKILKKDDKYQQNSTEKLLSTSKILKKDHKYQQNSTVKLSSPSKKLKKVDKDQNGTNKPILEPSPEINNENYLYAVTNEHPDIRNIECDTEEWIFQKREKAKLHSCRVPLHIAFQNYVTCRRRLREAILRYEPVNIDVIYKDMVATGYRYNPKDLLKFMDRKCITVRTADNNARNRKS</sequence>
<dbReference type="PANTHER" id="PTHR21541:SF3">
    <property type="entry name" value="STRUCTURE-SPECIFIC ENDONUCLEASE SUBUNIT SLX4"/>
    <property type="match status" value="1"/>
</dbReference>
<dbReference type="PANTHER" id="PTHR21541">
    <property type="entry name" value="BTB POZ DOMAIN CONTAINING 12"/>
    <property type="match status" value="1"/>
</dbReference>
<dbReference type="GO" id="GO:0033557">
    <property type="term" value="C:Slx1-Slx4 complex"/>
    <property type="evidence" value="ECO:0007669"/>
    <property type="project" value="InterPro"/>
</dbReference>
<dbReference type="OrthoDB" id="5576441at2759"/>
<dbReference type="GO" id="GO:0004519">
    <property type="term" value="F:endonuclease activity"/>
    <property type="evidence" value="ECO:0007669"/>
    <property type="project" value="UniProtKB-KW"/>
</dbReference>
<dbReference type="Proteomes" id="UP001652582">
    <property type="component" value="Chromosome 2"/>
</dbReference>
<keyword evidence="4" id="KW-0233">DNA recombination</keyword>
<dbReference type="Pfam" id="PF09494">
    <property type="entry name" value="Slx4"/>
    <property type="match status" value="1"/>
</dbReference>
<evidence type="ECO:0000313" key="9">
    <source>
        <dbReference type="Proteomes" id="UP001652582"/>
    </source>
</evidence>
<dbReference type="RefSeq" id="XP_023937312.1">
    <property type="nucleotide sequence ID" value="XM_024081544.1"/>
</dbReference>
<evidence type="ECO:0000256" key="6">
    <source>
        <dbReference type="ARBA" id="ARBA00023242"/>
    </source>
</evidence>
<evidence type="ECO:0000256" key="5">
    <source>
        <dbReference type="ARBA" id="ARBA00023204"/>
    </source>
</evidence>
<reference evidence="11" key="1">
    <citation type="submission" date="2025-04" db="UniProtKB">
        <authorList>
            <consortium name="RefSeq"/>
        </authorList>
    </citation>
    <scope>IDENTIFICATION</scope>
</reference>
<name>A0A6J1MWS1_BICAN</name>
<keyword evidence="10 11" id="KW-0540">Nuclease</keyword>
<evidence type="ECO:0000256" key="2">
    <source>
        <dbReference type="ARBA" id="ARBA00006661"/>
    </source>
</evidence>
<reference evidence="9" key="2">
    <citation type="submission" date="2025-05" db="UniProtKB">
        <authorList>
            <consortium name="RefSeq"/>
        </authorList>
    </citation>
    <scope>NUCLEOTIDE SEQUENCE [LARGE SCALE GENOMIC DNA]</scope>
</reference>
<keyword evidence="5" id="KW-0234">DNA repair</keyword>
<evidence type="ECO:0000256" key="1">
    <source>
        <dbReference type="ARBA" id="ARBA00004123"/>
    </source>
</evidence>
<keyword evidence="6" id="KW-0539">Nucleus</keyword>
<evidence type="ECO:0000256" key="3">
    <source>
        <dbReference type="ARBA" id="ARBA00022763"/>
    </source>
</evidence>
<dbReference type="GO" id="GO:0006281">
    <property type="term" value="P:DNA repair"/>
    <property type="evidence" value="ECO:0007669"/>
    <property type="project" value="UniProtKB-KW"/>
</dbReference>
<comment type="similarity">
    <text evidence="2">Belongs to the SLX4 family.</text>
</comment>
<dbReference type="GO" id="GO:0000712">
    <property type="term" value="P:resolution of meiotic recombination intermediates"/>
    <property type="evidence" value="ECO:0007669"/>
    <property type="project" value="TreeGrafter"/>
</dbReference>
<dbReference type="GeneID" id="112045384"/>
<keyword evidence="10 11" id="KW-0255">Endonuclease</keyword>
<dbReference type="CDD" id="cd22999">
    <property type="entry name" value="SAP_SLX4"/>
    <property type="match status" value="1"/>
</dbReference>
<organism evidence="9 11">
    <name type="scientific">Bicyclus anynana</name>
    <name type="common">Squinting bush brown butterfly</name>
    <dbReference type="NCBI Taxonomy" id="110368"/>
    <lineage>
        <taxon>Eukaryota</taxon>
        <taxon>Metazoa</taxon>
        <taxon>Ecdysozoa</taxon>
        <taxon>Arthropoda</taxon>
        <taxon>Hexapoda</taxon>
        <taxon>Insecta</taxon>
        <taxon>Pterygota</taxon>
        <taxon>Neoptera</taxon>
        <taxon>Endopterygota</taxon>
        <taxon>Lepidoptera</taxon>
        <taxon>Glossata</taxon>
        <taxon>Ditrysia</taxon>
        <taxon>Papilionoidea</taxon>
        <taxon>Nymphalidae</taxon>
        <taxon>Satyrinae</taxon>
        <taxon>Satyrini</taxon>
        <taxon>Mycalesina</taxon>
        <taxon>Bicyclus</taxon>
    </lineage>
</organism>
<dbReference type="KEGG" id="bany:112045384"/>
<keyword evidence="3" id="KW-0227">DNA damage</keyword>
<evidence type="ECO:0000256" key="7">
    <source>
        <dbReference type="ARBA" id="ARBA00029496"/>
    </source>
</evidence>
<evidence type="ECO:0000313" key="11">
    <source>
        <dbReference type="RefSeq" id="XP_023937313.1"/>
    </source>
</evidence>
<feature type="compositionally biased region" description="Basic and acidic residues" evidence="8">
    <location>
        <begin position="963"/>
        <end position="972"/>
    </location>
</feature>
<evidence type="ECO:0000256" key="4">
    <source>
        <dbReference type="ARBA" id="ARBA00023172"/>
    </source>
</evidence>
<evidence type="ECO:0000256" key="8">
    <source>
        <dbReference type="SAM" id="MobiDB-lite"/>
    </source>
</evidence>
<dbReference type="RefSeq" id="XP_023937313.1">
    <property type="nucleotide sequence ID" value="XM_024081545.1"/>
</dbReference>
<protein>
    <recommendedName>
        <fullName evidence="7">Structure-specific endonuclease subunit SLX4</fullName>
    </recommendedName>
</protein>
<dbReference type="AlphaFoldDB" id="A0A6J1MWS1"/>
<comment type="subcellular location">
    <subcellularLocation>
        <location evidence="1">Nucleus</location>
    </subcellularLocation>
</comment>
<dbReference type="GO" id="GO:0006260">
    <property type="term" value="P:DNA replication"/>
    <property type="evidence" value="ECO:0007669"/>
    <property type="project" value="InterPro"/>
</dbReference>
<dbReference type="CTD" id="38809"/>
<keyword evidence="9" id="KW-1185">Reference proteome</keyword>
<feature type="region of interest" description="Disordered" evidence="8">
    <location>
        <begin position="952"/>
        <end position="976"/>
    </location>
</feature>
<evidence type="ECO:0000313" key="10">
    <source>
        <dbReference type="RefSeq" id="XP_023937312.1"/>
    </source>
</evidence>